<name>A0A510XRJ5_9GAMM</name>
<evidence type="ECO:0000313" key="3">
    <source>
        <dbReference type="EMBL" id="GEK53197.1"/>
    </source>
</evidence>
<sequence length="384" mass="42043">MSVINTMLKNIDQRQTTHTNEQAASVAISPVRDYQSVLFKVLSVLLACVLIIAAYIYLPVAQPHNNSNKLIANPEPGSELTVEAPQTNDAQNEVAKEPAITQSINTEARVQTEQVARLTPPKSISEPAASSNKSIQPTTSAQPKLKAAIEVPTPVIAKTAQKPASNSLERDADSLKNTPSDNKIVKVASKRQSKAQLIEQQLTQAKQALQFALYDDAINDLSAILAKAPEHIEARNLLAATYFQQQDVLMAQQLLVAGIKIKPEVVQWRVMLSKILIMQQEYEGVLALLVNELEPHANLEFWVLKGTAAQNAQQHQVALNSFTQLTQIQPQQAKWWLALATSKDALGEFIDAKHLYKVALDLGGLNAAMTQHALQRLVALKEAA</sequence>
<keyword evidence="2" id="KW-0812">Transmembrane</keyword>
<organism evidence="3 4">
    <name type="scientific">Pseudoalteromonas espejiana</name>
    <dbReference type="NCBI Taxonomy" id="28107"/>
    <lineage>
        <taxon>Bacteria</taxon>
        <taxon>Pseudomonadati</taxon>
        <taxon>Pseudomonadota</taxon>
        <taxon>Gammaproteobacteria</taxon>
        <taxon>Alteromonadales</taxon>
        <taxon>Pseudoalteromonadaceae</taxon>
        <taxon>Pseudoalteromonas</taxon>
    </lineage>
</organism>
<gene>
    <name evidence="3" type="ORF">PES01_00420</name>
</gene>
<dbReference type="SUPFAM" id="SSF48452">
    <property type="entry name" value="TPR-like"/>
    <property type="match status" value="1"/>
</dbReference>
<feature type="transmembrane region" description="Helical" evidence="2">
    <location>
        <begin position="37"/>
        <end position="58"/>
    </location>
</feature>
<dbReference type="RefSeq" id="WP_089346516.1">
    <property type="nucleotide sequence ID" value="NZ_BJUM01000001.1"/>
</dbReference>
<evidence type="ECO:0000313" key="4">
    <source>
        <dbReference type="Proteomes" id="UP000321419"/>
    </source>
</evidence>
<protein>
    <recommendedName>
        <fullName evidence="5">Agglutinin biogenesis protein MshN</fullName>
    </recommendedName>
</protein>
<dbReference type="Proteomes" id="UP000321419">
    <property type="component" value="Unassembled WGS sequence"/>
</dbReference>
<evidence type="ECO:0000256" key="1">
    <source>
        <dbReference type="SAM" id="MobiDB-lite"/>
    </source>
</evidence>
<dbReference type="Gene3D" id="1.25.40.10">
    <property type="entry name" value="Tetratricopeptide repeat domain"/>
    <property type="match status" value="2"/>
</dbReference>
<feature type="region of interest" description="Disordered" evidence="1">
    <location>
        <begin position="156"/>
        <end position="180"/>
    </location>
</feature>
<dbReference type="EMBL" id="BJUM01000001">
    <property type="protein sequence ID" value="GEK53197.1"/>
    <property type="molecule type" value="Genomic_DNA"/>
</dbReference>
<evidence type="ECO:0000256" key="2">
    <source>
        <dbReference type="SAM" id="Phobius"/>
    </source>
</evidence>
<feature type="compositionally biased region" description="Polar residues" evidence="1">
    <location>
        <begin position="128"/>
        <end position="142"/>
    </location>
</feature>
<dbReference type="AlphaFoldDB" id="A0A510XRJ5"/>
<comment type="caution">
    <text evidence="3">The sequence shown here is derived from an EMBL/GenBank/DDBJ whole genome shotgun (WGS) entry which is preliminary data.</text>
</comment>
<accession>A0A510XRJ5</accession>
<feature type="region of interest" description="Disordered" evidence="1">
    <location>
        <begin position="69"/>
        <end position="144"/>
    </location>
</feature>
<feature type="compositionally biased region" description="Polar residues" evidence="1">
    <location>
        <begin position="100"/>
        <end position="114"/>
    </location>
</feature>
<keyword evidence="2" id="KW-0472">Membrane</keyword>
<dbReference type="InterPro" id="IPR011990">
    <property type="entry name" value="TPR-like_helical_dom_sf"/>
</dbReference>
<reference evidence="3 4" key="1">
    <citation type="submission" date="2019-07" db="EMBL/GenBank/DDBJ databases">
        <title>Whole genome shotgun sequence of Pseudoalteromonas espejiana NBRC 102222.</title>
        <authorList>
            <person name="Hosoyama A."/>
            <person name="Uohara A."/>
            <person name="Ohji S."/>
            <person name="Ichikawa N."/>
        </authorList>
    </citation>
    <scope>NUCLEOTIDE SEQUENCE [LARGE SCALE GENOMIC DNA]</scope>
    <source>
        <strain evidence="3 4">NBRC 102222</strain>
    </source>
</reference>
<dbReference type="OrthoDB" id="5406098at2"/>
<keyword evidence="4" id="KW-1185">Reference proteome</keyword>
<keyword evidence="2" id="KW-1133">Transmembrane helix</keyword>
<proteinExistence type="predicted"/>
<evidence type="ECO:0008006" key="5">
    <source>
        <dbReference type="Google" id="ProtNLM"/>
    </source>
</evidence>